<reference evidence="2" key="2">
    <citation type="submission" date="2021-08" db="EMBL/GenBank/DDBJ databases">
        <authorList>
            <person name="Tani A."/>
            <person name="Ola A."/>
            <person name="Ogura Y."/>
            <person name="Katsura K."/>
            <person name="Hayashi T."/>
        </authorList>
    </citation>
    <scope>NUCLEOTIDE SEQUENCE</scope>
    <source>
        <strain evidence="2">NBRC 103626</strain>
    </source>
</reference>
<dbReference type="EMBL" id="BPQM01000012">
    <property type="protein sequence ID" value="GJD77400.1"/>
    <property type="molecule type" value="Genomic_DNA"/>
</dbReference>
<evidence type="ECO:0000313" key="3">
    <source>
        <dbReference type="Proteomes" id="UP001055108"/>
    </source>
</evidence>
<feature type="compositionally biased region" description="Polar residues" evidence="1">
    <location>
        <begin position="15"/>
        <end position="24"/>
    </location>
</feature>
<organism evidence="2 3">
    <name type="scientific">Methylobacterium gregans</name>
    <dbReference type="NCBI Taxonomy" id="374424"/>
    <lineage>
        <taxon>Bacteria</taxon>
        <taxon>Pseudomonadati</taxon>
        <taxon>Pseudomonadota</taxon>
        <taxon>Alphaproteobacteria</taxon>
        <taxon>Hyphomicrobiales</taxon>
        <taxon>Methylobacteriaceae</taxon>
        <taxon>Methylobacterium</taxon>
    </lineage>
</organism>
<comment type="caution">
    <text evidence="2">The sequence shown here is derived from an EMBL/GenBank/DDBJ whole genome shotgun (WGS) entry which is preliminary data.</text>
</comment>
<name>A0AA37M9G4_9HYPH</name>
<feature type="region of interest" description="Disordered" evidence="1">
    <location>
        <begin position="1"/>
        <end position="59"/>
    </location>
</feature>
<keyword evidence="3" id="KW-1185">Reference proteome</keyword>
<reference evidence="2" key="1">
    <citation type="journal article" date="2016" name="Front. Microbiol.">
        <title>Genome Sequence of the Piezophilic, Mesophilic Sulfate-Reducing Bacterium Desulfovibrio indicus J2T.</title>
        <authorList>
            <person name="Cao J."/>
            <person name="Maignien L."/>
            <person name="Shao Z."/>
            <person name="Alain K."/>
            <person name="Jebbar M."/>
        </authorList>
    </citation>
    <scope>NUCLEOTIDE SEQUENCE</scope>
    <source>
        <strain evidence="2">NBRC 103626</strain>
    </source>
</reference>
<dbReference type="AlphaFoldDB" id="A0AA37M9G4"/>
<dbReference type="Proteomes" id="UP001055108">
    <property type="component" value="Unassembled WGS sequence"/>
</dbReference>
<accession>A0AA37M9G4</accession>
<proteinExistence type="predicted"/>
<sequence>MVAPARPGHALRSSGAKQTSPTHSEASEKGGLPPTALGWGYARQRTRLPPIPPTRRRDPLRANPIQFSKCFDGIDRLPAGMIWTPSSHLPLIQGVAQAIVDDIIANGAPALDGRYTSIATDIFAGCPLAVSVALKPLNDLEAIEASAGSKSISLRIGSLQRPRTAPADVIGSVGGALCHELVHKNQSERDSASFIMAAIVQKEWHKHVSTRTSPEEWLTGYYGTVYEFEALAEQVAYEIWLHDTISGISARKNVSLAAVSGGEALRRIKLRLNPPGATSSVIAAWMQIFESKVNEALSSW</sequence>
<evidence type="ECO:0000313" key="2">
    <source>
        <dbReference type="EMBL" id="GJD77400.1"/>
    </source>
</evidence>
<evidence type="ECO:0000256" key="1">
    <source>
        <dbReference type="SAM" id="MobiDB-lite"/>
    </source>
</evidence>
<protein>
    <submittedName>
        <fullName evidence="2">Uncharacterized protein</fullName>
    </submittedName>
</protein>
<gene>
    <name evidence="2" type="ORF">NBEOAGPD_0604</name>
</gene>